<dbReference type="AlphaFoldDB" id="A0AAN8DBI2"/>
<organism evidence="1 2">
    <name type="scientific">Champsocephalus gunnari</name>
    <name type="common">Mackerel icefish</name>
    <dbReference type="NCBI Taxonomy" id="52237"/>
    <lineage>
        <taxon>Eukaryota</taxon>
        <taxon>Metazoa</taxon>
        <taxon>Chordata</taxon>
        <taxon>Craniata</taxon>
        <taxon>Vertebrata</taxon>
        <taxon>Euteleostomi</taxon>
        <taxon>Actinopterygii</taxon>
        <taxon>Neopterygii</taxon>
        <taxon>Teleostei</taxon>
        <taxon>Neoteleostei</taxon>
        <taxon>Acanthomorphata</taxon>
        <taxon>Eupercaria</taxon>
        <taxon>Perciformes</taxon>
        <taxon>Notothenioidei</taxon>
        <taxon>Channichthyidae</taxon>
        <taxon>Champsocephalus</taxon>
    </lineage>
</organism>
<accession>A0AAN8DBI2</accession>
<protein>
    <submittedName>
        <fullName evidence="1">Uncharacterized protein</fullName>
    </submittedName>
</protein>
<proteinExistence type="predicted"/>
<evidence type="ECO:0000313" key="2">
    <source>
        <dbReference type="Proteomes" id="UP001331515"/>
    </source>
</evidence>
<gene>
    <name evidence="1" type="ORF">CgunFtcFv8_002566</name>
</gene>
<keyword evidence="2" id="KW-1185">Reference proteome</keyword>
<evidence type="ECO:0000313" key="1">
    <source>
        <dbReference type="EMBL" id="KAK5917748.1"/>
    </source>
</evidence>
<name>A0AAN8DBI2_CHAGU</name>
<sequence length="109" mass="11843">MLQSLAGYTDYTPLHPPHPAQVSSISLLGDVSKVTWVLLSPPSLSNKLATWLEQMWMRSCAVLHAITIPYALSARFCSGCSSPRLPACLQPVSGRRQPHLRSSAGLRSS</sequence>
<dbReference type="Proteomes" id="UP001331515">
    <property type="component" value="Unassembled WGS sequence"/>
</dbReference>
<dbReference type="EMBL" id="JAURVH010001525">
    <property type="protein sequence ID" value="KAK5917748.1"/>
    <property type="molecule type" value="Genomic_DNA"/>
</dbReference>
<reference evidence="1 2" key="1">
    <citation type="journal article" date="2023" name="Mol. Biol. Evol.">
        <title>Genomics of Secondarily Temperate Adaptation in the Only Non-Antarctic Icefish.</title>
        <authorList>
            <person name="Rivera-Colon A.G."/>
            <person name="Rayamajhi N."/>
            <person name="Minhas B.F."/>
            <person name="Madrigal G."/>
            <person name="Bilyk K.T."/>
            <person name="Yoon V."/>
            <person name="Hune M."/>
            <person name="Gregory S."/>
            <person name="Cheng C.H.C."/>
            <person name="Catchen J.M."/>
        </authorList>
    </citation>
    <scope>NUCLEOTIDE SEQUENCE [LARGE SCALE GENOMIC DNA]</scope>
    <source>
        <tissue evidence="1">White muscle</tissue>
    </source>
</reference>
<comment type="caution">
    <text evidence="1">The sequence shown here is derived from an EMBL/GenBank/DDBJ whole genome shotgun (WGS) entry which is preliminary data.</text>
</comment>